<dbReference type="Gene3D" id="1.10.10.10">
    <property type="entry name" value="Winged helix-like DNA-binding domain superfamily/Winged helix DNA-binding domain"/>
    <property type="match status" value="1"/>
</dbReference>
<dbReference type="EMBL" id="PYUC01000001">
    <property type="protein sequence ID" value="PTB22680.1"/>
    <property type="molecule type" value="Genomic_DNA"/>
</dbReference>
<evidence type="ECO:0000313" key="2">
    <source>
        <dbReference type="Proteomes" id="UP000240638"/>
    </source>
</evidence>
<sequence length="96" mass="10874">MAPDEQAKTHDDELDPVVMTVLLYLWTAWQESPDKPWSLPKLSKRTDLPMSTLRRTLSRLQGAGLVELRTSEDDERTTAALSSAGIEFSTQLFRPE</sequence>
<dbReference type="Pfam" id="PF12840">
    <property type="entry name" value="HTH_20"/>
    <property type="match status" value="1"/>
</dbReference>
<name>A0A2T3Y1M2_9BURK</name>
<proteinExistence type="predicted"/>
<accession>A0A2T3Y1M2</accession>
<dbReference type="SUPFAM" id="SSF46785">
    <property type="entry name" value="Winged helix' DNA-binding domain"/>
    <property type="match status" value="1"/>
</dbReference>
<organism evidence="1 2">
    <name type="scientific">Trinickia symbiotica</name>
    <dbReference type="NCBI Taxonomy" id="863227"/>
    <lineage>
        <taxon>Bacteria</taxon>
        <taxon>Pseudomonadati</taxon>
        <taxon>Pseudomonadota</taxon>
        <taxon>Betaproteobacteria</taxon>
        <taxon>Burkholderiales</taxon>
        <taxon>Burkholderiaceae</taxon>
        <taxon>Trinickia</taxon>
    </lineage>
</organism>
<dbReference type="AlphaFoldDB" id="A0A2T3Y1M2"/>
<dbReference type="Proteomes" id="UP000240638">
    <property type="component" value="Unassembled WGS sequence"/>
</dbReference>
<evidence type="ECO:0000313" key="1">
    <source>
        <dbReference type="EMBL" id="PTB22680.1"/>
    </source>
</evidence>
<dbReference type="InterPro" id="IPR036388">
    <property type="entry name" value="WH-like_DNA-bd_sf"/>
</dbReference>
<dbReference type="RefSeq" id="WP_107149061.1">
    <property type="nucleotide sequence ID" value="NZ_PYUC01000001.1"/>
</dbReference>
<comment type="caution">
    <text evidence="1">The sequence shown here is derived from an EMBL/GenBank/DDBJ whole genome shotgun (WGS) entry which is preliminary data.</text>
</comment>
<reference evidence="1 2" key="1">
    <citation type="submission" date="2018-03" db="EMBL/GenBank/DDBJ databases">
        <title>Whole genome analyses suggest that Burkholderia sensu lato contains two further novel genera in the rhizoxinica-symbiotica group Mycetohabitans gen. nov., and Trinickia gen. nov.: implications for the evolution of diazotrophy and nodulation in the Burkholderiaceae.</title>
        <authorList>
            <person name="Estrada De Los Santos P."/>
            <person name="Palmer M."/>
            <person name="Chavez-Ramirez B."/>
            <person name="Steenkamp E.T."/>
            <person name="Hirsch A.M."/>
            <person name="Manyaka P."/>
            <person name="Maluk M."/>
            <person name="Lafos M."/>
            <person name="Crook M."/>
            <person name="Gross E."/>
            <person name="Simon M.F."/>
            <person name="Bueno Dos Reis Junior F."/>
            <person name="Poole P.S."/>
            <person name="Venter S.N."/>
            <person name="James E.K."/>
        </authorList>
    </citation>
    <scope>NUCLEOTIDE SEQUENCE [LARGE SCALE GENOMIC DNA]</scope>
    <source>
        <strain evidence="1 2">JPY-366</strain>
    </source>
</reference>
<gene>
    <name evidence="1" type="ORF">C9I57_02660</name>
</gene>
<protein>
    <submittedName>
        <fullName evidence="1">Transcriptional regulator</fullName>
    </submittedName>
</protein>
<dbReference type="InterPro" id="IPR036390">
    <property type="entry name" value="WH_DNA-bd_sf"/>
</dbReference>